<evidence type="ECO:0000256" key="10">
    <source>
        <dbReference type="ARBA" id="ARBA00048731"/>
    </source>
</evidence>
<dbReference type="EC" id="1.1.1.95" evidence="11"/>
<keyword evidence="7 11" id="KW-0520">NAD</keyword>
<evidence type="ECO:0000256" key="4">
    <source>
        <dbReference type="ARBA" id="ARBA00021582"/>
    </source>
</evidence>
<dbReference type="PROSITE" id="PS51671">
    <property type="entry name" value="ACT"/>
    <property type="match status" value="1"/>
</dbReference>
<dbReference type="InterPro" id="IPR002912">
    <property type="entry name" value="ACT_dom"/>
</dbReference>
<dbReference type="EMBL" id="JBJYXY010000001">
    <property type="protein sequence ID" value="MFN2976825.1"/>
    <property type="molecule type" value="Genomic_DNA"/>
</dbReference>
<evidence type="ECO:0000256" key="6">
    <source>
        <dbReference type="ARBA" id="ARBA00023002"/>
    </source>
</evidence>
<name>A0ABW9KPK0_9BACT</name>
<dbReference type="InterPro" id="IPR029753">
    <property type="entry name" value="D-isomer_DH_CS"/>
</dbReference>
<dbReference type="SUPFAM" id="SSF51735">
    <property type="entry name" value="NAD(P)-binding Rossmann-fold domains"/>
    <property type="match status" value="1"/>
</dbReference>
<dbReference type="Pfam" id="PF00389">
    <property type="entry name" value="2-Hacid_dh"/>
    <property type="match status" value="1"/>
</dbReference>
<evidence type="ECO:0000256" key="2">
    <source>
        <dbReference type="ARBA" id="ARBA00005216"/>
    </source>
</evidence>
<proteinExistence type="inferred from homology"/>
<evidence type="ECO:0000256" key="1">
    <source>
        <dbReference type="ARBA" id="ARBA00003800"/>
    </source>
</evidence>
<dbReference type="Pfam" id="PF19304">
    <property type="entry name" value="PGDH_inter"/>
    <property type="match status" value="1"/>
</dbReference>
<evidence type="ECO:0000313" key="13">
    <source>
        <dbReference type="EMBL" id="MFN2976825.1"/>
    </source>
</evidence>
<dbReference type="InterPro" id="IPR006236">
    <property type="entry name" value="PGDH"/>
</dbReference>
<dbReference type="InterPro" id="IPR050857">
    <property type="entry name" value="D-2-hydroxyacid_DH"/>
</dbReference>
<dbReference type="GO" id="GO:0004617">
    <property type="term" value="F:phosphoglycerate dehydrogenase activity"/>
    <property type="evidence" value="ECO:0007669"/>
    <property type="project" value="UniProtKB-EC"/>
</dbReference>
<evidence type="ECO:0000256" key="3">
    <source>
        <dbReference type="ARBA" id="ARBA00005854"/>
    </source>
</evidence>
<dbReference type="CDD" id="cd12173">
    <property type="entry name" value="PGDH_4"/>
    <property type="match status" value="1"/>
</dbReference>
<dbReference type="PROSITE" id="PS00065">
    <property type="entry name" value="D_2_HYDROXYACID_DH_1"/>
    <property type="match status" value="1"/>
</dbReference>
<evidence type="ECO:0000256" key="5">
    <source>
        <dbReference type="ARBA" id="ARBA00022605"/>
    </source>
</evidence>
<dbReference type="InterPro" id="IPR006139">
    <property type="entry name" value="D-isomer_2_OHA_DH_cat_dom"/>
</dbReference>
<comment type="caution">
    <text evidence="13">The sequence shown here is derived from an EMBL/GenBank/DDBJ whole genome shotgun (WGS) entry which is preliminary data.</text>
</comment>
<sequence>MKIVLAEKVSPATLAVFRQEPSWQVVTADQIQNGLEAELADADALVVRSAVQVTAKLLESAPKLRVIGRAGVGVDNIDADAATHRGVVVMNTPGANAVAVAELTLGLMITMARQIPRANTGMHAGKWDKKNLQGTELRGKTLGIVGLGRIGIEVARRARSFGMDLIAFDPFVAPVIARENGVSLVSIDQIFSNSDYLTLHVGLTPQTEGMINRHSIGIMKPGIRIVNCARGELINDADLLEGLQSGKVGGAALDVFTVEPLKDSPFYNEDKVILTPHLGGSTDEAQEAIGIQLAQQVSAYLKSGVVQNAVNVPSLTREEYVEVAPFIDLAERLGTFLAHATPGHLENIEIAYAGRLAASKTDLIRNALLAGVLRDSEQVNHINSAAVAQERGIRIQEDRKEFASGGAGSVLKLVLHSAEGDARASATVLHGNSPRLLSLDGIDIEAPLTGTLLVIRNHDVPGVIGRIGTVLGECGINVANFALGRSVRSQSVPQGQAMAVVQIDAPSASKAQDAVNALRKVEAIATVRLVELSKAEASPEA</sequence>
<dbReference type="NCBIfam" id="TIGR01327">
    <property type="entry name" value="PGDH"/>
    <property type="match status" value="1"/>
</dbReference>
<comment type="catalytic activity">
    <reaction evidence="9">
        <text>(R)-2-hydroxyglutarate + NAD(+) = 2-oxoglutarate + NADH + H(+)</text>
        <dbReference type="Rhea" id="RHEA:49612"/>
        <dbReference type="ChEBI" id="CHEBI:15378"/>
        <dbReference type="ChEBI" id="CHEBI:15801"/>
        <dbReference type="ChEBI" id="CHEBI:16810"/>
        <dbReference type="ChEBI" id="CHEBI:57540"/>
        <dbReference type="ChEBI" id="CHEBI:57945"/>
        <dbReference type="EC" id="1.1.1.399"/>
    </reaction>
</comment>
<dbReference type="RefSeq" id="WP_263414988.1">
    <property type="nucleotide sequence ID" value="NZ_BAABBH010000001.1"/>
</dbReference>
<keyword evidence="8 11" id="KW-0718">Serine biosynthesis</keyword>
<dbReference type="CDD" id="cd04902">
    <property type="entry name" value="ACT_3PGDH-xct"/>
    <property type="match status" value="1"/>
</dbReference>
<dbReference type="InterPro" id="IPR029009">
    <property type="entry name" value="ASB_dom_sf"/>
</dbReference>
<organism evidence="13 14">
    <name type="scientific">Terriglobus aquaticus</name>
    <dbReference type="NCBI Taxonomy" id="940139"/>
    <lineage>
        <taxon>Bacteria</taxon>
        <taxon>Pseudomonadati</taxon>
        <taxon>Acidobacteriota</taxon>
        <taxon>Terriglobia</taxon>
        <taxon>Terriglobales</taxon>
        <taxon>Acidobacteriaceae</taxon>
        <taxon>Terriglobus</taxon>
    </lineage>
</organism>
<keyword evidence="6 11" id="KW-0560">Oxidoreductase</keyword>
<evidence type="ECO:0000313" key="14">
    <source>
        <dbReference type="Proteomes" id="UP001634747"/>
    </source>
</evidence>
<dbReference type="Gene3D" id="3.40.50.720">
    <property type="entry name" value="NAD(P)-binding Rossmann-like Domain"/>
    <property type="match status" value="2"/>
</dbReference>
<comment type="similarity">
    <text evidence="3 11">Belongs to the D-isomer specific 2-hydroxyacid dehydrogenase family.</text>
</comment>
<dbReference type="InterPro" id="IPR036291">
    <property type="entry name" value="NAD(P)-bd_dom_sf"/>
</dbReference>
<evidence type="ECO:0000256" key="7">
    <source>
        <dbReference type="ARBA" id="ARBA00023027"/>
    </source>
</evidence>
<keyword evidence="14" id="KW-1185">Reference proteome</keyword>
<accession>A0ABW9KPK0</accession>
<dbReference type="SUPFAM" id="SSF52283">
    <property type="entry name" value="Formate/glycerate dehydrogenase catalytic domain-like"/>
    <property type="match status" value="1"/>
</dbReference>
<protein>
    <recommendedName>
        <fullName evidence="4 11">D-3-phosphoglycerate dehydrogenase</fullName>
        <ecNumber evidence="11">1.1.1.95</ecNumber>
    </recommendedName>
</protein>
<dbReference type="Proteomes" id="UP001634747">
    <property type="component" value="Unassembled WGS sequence"/>
</dbReference>
<dbReference type="PROSITE" id="PS00671">
    <property type="entry name" value="D_2_HYDROXYACID_DH_3"/>
    <property type="match status" value="1"/>
</dbReference>
<dbReference type="InterPro" id="IPR029752">
    <property type="entry name" value="D-isomer_DH_CS1"/>
</dbReference>
<comment type="pathway">
    <text evidence="2 11">Amino-acid biosynthesis; L-serine biosynthesis; L-serine from 3-phospho-D-glycerate: step 1/3.</text>
</comment>
<dbReference type="SUPFAM" id="SSF143548">
    <property type="entry name" value="Serine metabolism enzymes domain"/>
    <property type="match status" value="1"/>
</dbReference>
<gene>
    <name evidence="13" type="primary">serA</name>
    <name evidence="13" type="ORF">ACK2TP_13730</name>
</gene>
<evidence type="ECO:0000259" key="12">
    <source>
        <dbReference type="PROSITE" id="PS51671"/>
    </source>
</evidence>
<evidence type="ECO:0000256" key="9">
    <source>
        <dbReference type="ARBA" id="ARBA00048126"/>
    </source>
</evidence>
<evidence type="ECO:0000256" key="8">
    <source>
        <dbReference type="ARBA" id="ARBA00023299"/>
    </source>
</evidence>
<dbReference type="SUPFAM" id="SSF55021">
    <property type="entry name" value="ACT-like"/>
    <property type="match status" value="1"/>
</dbReference>
<feature type="domain" description="ACT" evidence="12">
    <location>
        <begin position="452"/>
        <end position="535"/>
    </location>
</feature>
<dbReference type="InterPro" id="IPR006140">
    <property type="entry name" value="D-isomer_DH_NAD-bd"/>
</dbReference>
<dbReference type="InterPro" id="IPR045865">
    <property type="entry name" value="ACT-like_dom_sf"/>
</dbReference>
<dbReference type="InterPro" id="IPR045626">
    <property type="entry name" value="PGDH_ASB_dom"/>
</dbReference>
<dbReference type="Pfam" id="PF02826">
    <property type="entry name" value="2-Hacid_dh_C"/>
    <property type="match status" value="1"/>
</dbReference>
<dbReference type="PANTHER" id="PTHR42789">
    <property type="entry name" value="D-ISOMER SPECIFIC 2-HYDROXYACID DEHYDROGENASE FAMILY PROTEIN (AFU_ORTHOLOGUE AFUA_6G10090)"/>
    <property type="match status" value="1"/>
</dbReference>
<dbReference type="Gene3D" id="3.30.70.260">
    <property type="match status" value="1"/>
</dbReference>
<dbReference type="Pfam" id="PF01842">
    <property type="entry name" value="ACT"/>
    <property type="match status" value="1"/>
</dbReference>
<dbReference type="Gene3D" id="3.30.1330.90">
    <property type="entry name" value="D-3-phosphoglycerate dehydrogenase, domain 3"/>
    <property type="match status" value="1"/>
</dbReference>
<keyword evidence="5 11" id="KW-0028">Amino-acid biosynthesis</keyword>
<comment type="catalytic activity">
    <reaction evidence="10 11">
        <text>(2R)-3-phosphoglycerate + NAD(+) = 3-phosphooxypyruvate + NADH + H(+)</text>
        <dbReference type="Rhea" id="RHEA:12641"/>
        <dbReference type="ChEBI" id="CHEBI:15378"/>
        <dbReference type="ChEBI" id="CHEBI:18110"/>
        <dbReference type="ChEBI" id="CHEBI:57540"/>
        <dbReference type="ChEBI" id="CHEBI:57945"/>
        <dbReference type="ChEBI" id="CHEBI:58272"/>
        <dbReference type="EC" id="1.1.1.95"/>
    </reaction>
</comment>
<evidence type="ECO:0000256" key="11">
    <source>
        <dbReference type="RuleBase" id="RU363003"/>
    </source>
</evidence>
<comment type="function">
    <text evidence="1">Catalyzes the reversible oxidation of 3-phospho-D-glycerate to 3-phosphonooxypyruvate, the first step of the phosphorylated L-serine biosynthesis pathway. Also catalyzes the reversible oxidation of 2-hydroxyglutarate to 2-oxoglutarate.</text>
</comment>
<reference evidence="13 14" key="1">
    <citation type="submission" date="2024-12" db="EMBL/GenBank/DDBJ databases">
        <authorList>
            <person name="Lee Y."/>
        </authorList>
    </citation>
    <scope>NUCLEOTIDE SEQUENCE [LARGE SCALE GENOMIC DNA]</scope>
    <source>
        <strain evidence="13 14">03SUJ4</strain>
    </source>
</reference>
<dbReference type="PANTHER" id="PTHR42789:SF1">
    <property type="entry name" value="D-ISOMER SPECIFIC 2-HYDROXYACID DEHYDROGENASE FAMILY PROTEIN (AFU_ORTHOLOGUE AFUA_6G10090)"/>
    <property type="match status" value="1"/>
</dbReference>